<dbReference type="InterPro" id="IPR018639">
    <property type="entry name" value="DUF2062"/>
</dbReference>
<name>A0A317CF18_9GAMM</name>
<accession>A0A317CF18</accession>
<keyword evidence="1" id="KW-1133">Transmembrane helix</keyword>
<feature type="transmembrane region" description="Helical" evidence="1">
    <location>
        <begin position="143"/>
        <end position="170"/>
    </location>
</feature>
<reference evidence="3 4" key="1">
    <citation type="submission" date="2018-05" db="EMBL/GenBank/DDBJ databases">
        <title>Leucothrix arctica sp. nov., isolated from Arctic seawater.</title>
        <authorList>
            <person name="Choi A."/>
            <person name="Baek K."/>
        </authorList>
    </citation>
    <scope>NUCLEOTIDE SEQUENCE [LARGE SCALE GENOMIC DNA]</scope>
    <source>
        <strain evidence="3 4">IMCC9719</strain>
    </source>
</reference>
<evidence type="ECO:0000256" key="1">
    <source>
        <dbReference type="SAM" id="Phobius"/>
    </source>
</evidence>
<keyword evidence="4" id="KW-1185">Reference proteome</keyword>
<dbReference type="AlphaFoldDB" id="A0A317CF18"/>
<feature type="domain" description="DUF2062" evidence="2">
    <location>
        <begin position="39"/>
        <end position="177"/>
    </location>
</feature>
<dbReference type="Proteomes" id="UP000245506">
    <property type="component" value="Unassembled WGS sequence"/>
</dbReference>
<sequence>MTQHFSNPKNWCVPSMPKKFFKRYSPDPKRIKDTPGLGMLGKRMQQPNLWHFNRRSVSKAFAIGLFCMWFPFPFQSVIAAIIAVYTRANLALSVALVFITNPITIPPMFYFAYRLGNLVLDRHSIDFKIELSWQWMTESLVLIWQPLFLGCFLLALFTSMLGFLGIQVLWRYNIRAHQKLRSARLINIKKTTDS</sequence>
<keyword evidence="1" id="KW-0472">Membrane</keyword>
<proteinExistence type="predicted"/>
<dbReference type="PANTHER" id="PTHR40547">
    <property type="entry name" value="SLL0298 PROTEIN"/>
    <property type="match status" value="1"/>
</dbReference>
<feature type="transmembrane region" description="Helical" evidence="1">
    <location>
        <begin position="92"/>
        <end position="113"/>
    </location>
</feature>
<evidence type="ECO:0000313" key="3">
    <source>
        <dbReference type="EMBL" id="PWQ95963.1"/>
    </source>
</evidence>
<dbReference type="PANTHER" id="PTHR40547:SF1">
    <property type="entry name" value="SLL0298 PROTEIN"/>
    <property type="match status" value="1"/>
</dbReference>
<evidence type="ECO:0000259" key="2">
    <source>
        <dbReference type="Pfam" id="PF09835"/>
    </source>
</evidence>
<keyword evidence="1" id="KW-0812">Transmembrane</keyword>
<comment type="caution">
    <text evidence="3">The sequence shown here is derived from an EMBL/GenBank/DDBJ whole genome shotgun (WGS) entry which is preliminary data.</text>
</comment>
<organism evidence="3 4">
    <name type="scientific">Leucothrix arctica</name>
    <dbReference type="NCBI Taxonomy" id="1481894"/>
    <lineage>
        <taxon>Bacteria</taxon>
        <taxon>Pseudomonadati</taxon>
        <taxon>Pseudomonadota</taxon>
        <taxon>Gammaproteobacteria</taxon>
        <taxon>Thiotrichales</taxon>
        <taxon>Thiotrichaceae</taxon>
        <taxon>Leucothrix</taxon>
    </lineage>
</organism>
<evidence type="ECO:0000313" key="4">
    <source>
        <dbReference type="Proteomes" id="UP000245506"/>
    </source>
</evidence>
<dbReference type="Pfam" id="PF09835">
    <property type="entry name" value="DUF2062"/>
    <property type="match status" value="1"/>
</dbReference>
<protein>
    <submittedName>
        <fullName evidence="3">DUF2062 domain-containing protein</fullName>
    </submittedName>
</protein>
<feature type="transmembrane region" description="Helical" evidence="1">
    <location>
        <begin position="60"/>
        <end position="85"/>
    </location>
</feature>
<gene>
    <name evidence="3" type="ORF">DKT75_11330</name>
</gene>
<dbReference type="EMBL" id="QGKL01000031">
    <property type="protein sequence ID" value="PWQ95963.1"/>
    <property type="molecule type" value="Genomic_DNA"/>
</dbReference>